<dbReference type="Pfam" id="PF07510">
    <property type="entry name" value="GmrSD_C"/>
    <property type="match status" value="1"/>
</dbReference>
<reference evidence="2" key="1">
    <citation type="journal article" date="2014" name="Int. J. Syst. Evol. Microbiol.">
        <title>Complete genome sequence of Corynebacterium casei LMG S-19264T (=DSM 44701T), isolated from a smear-ripened cheese.</title>
        <authorList>
            <consortium name="US DOE Joint Genome Institute (JGI-PGF)"/>
            <person name="Walter F."/>
            <person name="Albersmeier A."/>
            <person name="Kalinowski J."/>
            <person name="Ruckert C."/>
        </authorList>
    </citation>
    <scope>NUCLEOTIDE SEQUENCE</scope>
    <source>
        <strain evidence="2">CGMCC 4.5737</strain>
    </source>
</reference>
<dbReference type="PANTHER" id="PTHR24094:SF15">
    <property type="entry name" value="AMP-DEPENDENT SYNTHETASE_LIGASE DOMAIN-CONTAINING PROTEIN-RELATED"/>
    <property type="match status" value="1"/>
</dbReference>
<dbReference type="PANTHER" id="PTHR24094">
    <property type="entry name" value="SECRETED PROTEIN"/>
    <property type="match status" value="1"/>
</dbReference>
<evidence type="ECO:0000313" key="2">
    <source>
        <dbReference type="EMBL" id="GGM50281.1"/>
    </source>
</evidence>
<gene>
    <name evidence="2" type="ORF">GCM10012275_21420</name>
</gene>
<dbReference type="EMBL" id="BMMK01000008">
    <property type="protein sequence ID" value="GGM50281.1"/>
    <property type="molecule type" value="Genomic_DNA"/>
</dbReference>
<protein>
    <recommendedName>
        <fullName evidence="1">GmrSD restriction endonucleases C-terminal domain-containing protein</fullName>
    </recommendedName>
</protein>
<sequence length="226" mass="25129">MAVKQRQIVLSILLLVVVVTVAAWGGDWLDEIGLGGSQGSTTAPNAGEAMAELDRLAVGRHHSMAGYSRERFKHWTSHGENCDTRETVLKREGKDVRTDRACKAVSGSWVSAYDGETFDKAGDLDIDHIVPLANAWRTGADRWDDEKRTQFANDLTIPQLVAVSAKSNRAKGDQDPSQWKPPARSYWCTYATDWVKVKSTYGLFVTEEEKQALRDMLDTCPTDPSR</sequence>
<reference evidence="2" key="2">
    <citation type="submission" date="2020-09" db="EMBL/GenBank/DDBJ databases">
        <authorList>
            <person name="Sun Q."/>
            <person name="Zhou Y."/>
        </authorList>
    </citation>
    <scope>NUCLEOTIDE SEQUENCE</scope>
    <source>
        <strain evidence="2">CGMCC 4.5737</strain>
    </source>
</reference>
<comment type="caution">
    <text evidence="2">The sequence shown here is derived from an EMBL/GenBank/DDBJ whole genome shotgun (WGS) entry which is preliminary data.</text>
</comment>
<dbReference type="Proteomes" id="UP000637578">
    <property type="component" value="Unassembled WGS sequence"/>
</dbReference>
<feature type="domain" description="GmrSD restriction endonucleases C-terminal" evidence="1">
    <location>
        <begin position="111"/>
        <end position="215"/>
    </location>
</feature>
<keyword evidence="3" id="KW-1185">Reference proteome</keyword>
<name>A0A8J3FTX2_9PSEU</name>
<evidence type="ECO:0000259" key="1">
    <source>
        <dbReference type="Pfam" id="PF07510"/>
    </source>
</evidence>
<accession>A0A8J3FTX2</accession>
<evidence type="ECO:0000313" key="3">
    <source>
        <dbReference type="Proteomes" id="UP000637578"/>
    </source>
</evidence>
<organism evidence="2 3">
    <name type="scientific">Longimycelium tulufanense</name>
    <dbReference type="NCBI Taxonomy" id="907463"/>
    <lineage>
        <taxon>Bacteria</taxon>
        <taxon>Bacillati</taxon>
        <taxon>Actinomycetota</taxon>
        <taxon>Actinomycetes</taxon>
        <taxon>Pseudonocardiales</taxon>
        <taxon>Pseudonocardiaceae</taxon>
        <taxon>Longimycelium</taxon>
    </lineage>
</organism>
<dbReference type="AlphaFoldDB" id="A0A8J3FTX2"/>
<proteinExistence type="predicted"/>
<dbReference type="InterPro" id="IPR011089">
    <property type="entry name" value="GmrSD_C"/>
</dbReference>
<dbReference type="RefSeq" id="WP_229686242.1">
    <property type="nucleotide sequence ID" value="NZ_BMMK01000008.1"/>
</dbReference>